<sequence length="169" mass="18863">MDTRLILALLASACMGLAQASWREVLPGAQSVGAGEMRWFGLKLYDAQLFSSAKPLDPRRPYALVLTYARQFQAKRIVAASLEQMEKLGAPKAQFPRWAEYMQRGFVDVQAGERITGVHLPGQGARFYAGERLTAAIDDPEFAQWFFAIWLDAKTSEPGLRRQLLGEAQ</sequence>
<dbReference type="RefSeq" id="WP_072430058.1">
    <property type="nucleotide sequence ID" value="NZ_FPKR01000016.1"/>
</dbReference>
<dbReference type="Pfam" id="PF16036">
    <property type="entry name" value="Chalcone_3"/>
    <property type="match status" value="1"/>
</dbReference>
<keyword evidence="3" id="KW-0413">Isomerase</keyword>
<accession>A0A1K2HS08</accession>
<evidence type="ECO:0000313" key="4">
    <source>
        <dbReference type="Proteomes" id="UP000186513"/>
    </source>
</evidence>
<evidence type="ECO:0000256" key="1">
    <source>
        <dbReference type="SAM" id="SignalP"/>
    </source>
</evidence>
<name>A0A1K2HS08_9NEIS</name>
<gene>
    <name evidence="3" type="ORF">SAMN02745887_03506</name>
</gene>
<dbReference type="InterPro" id="IPR016087">
    <property type="entry name" value="Chalcone_isomerase"/>
</dbReference>
<keyword evidence="4" id="KW-1185">Reference proteome</keyword>
<feature type="domain" description="Chalcone isomerase" evidence="2">
    <location>
        <begin position="42"/>
        <end position="166"/>
    </location>
</feature>
<dbReference type="STRING" id="1121279.SAMN02745887_03506"/>
<dbReference type="Proteomes" id="UP000186513">
    <property type="component" value="Unassembled WGS sequence"/>
</dbReference>
<evidence type="ECO:0000313" key="3">
    <source>
        <dbReference type="EMBL" id="SFZ79321.1"/>
    </source>
</evidence>
<reference evidence="3 4" key="1">
    <citation type="submission" date="2016-11" db="EMBL/GenBank/DDBJ databases">
        <authorList>
            <person name="Jaros S."/>
            <person name="Januszkiewicz K."/>
            <person name="Wedrychowicz H."/>
        </authorList>
    </citation>
    <scope>NUCLEOTIDE SEQUENCE [LARGE SCALE GENOMIC DNA]</scope>
    <source>
        <strain evidence="3 4">DSM 18899</strain>
    </source>
</reference>
<protein>
    <submittedName>
        <fullName evidence="3">Chalcone isomerase-like</fullName>
    </submittedName>
</protein>
<evidence type="ECO:0000259" key="2">
    <source>
        <dbReference type="Pfam" id="PF16036"/>
    </source>
</evidence>
<dbReference type="OrthoDB" id="8527419at2"/>
<dbReference type="EMBL" id="FPKR01000016">
    <property type="protein sequence ID" value="SFZ79321.1"/>
    <property type="molecule type" value="Genomic_DNA"/>
</dbReference>
<feature type="signal peptide" evidence="1">
    <location>
        <begin position="1"/>
        <end position="20"/>
    </location>
</feature>
<organism evidence="3 4">
    <name type="scientific">Chitinimonas taiwanensis DSM 18899</name>
    <dbReference type="NCBI Taxonomy" id="1121279"/>
    <lineage>
        <taxon>Bacteria</taxon>
        <taxon>Pseudomonadati</taxon>
        <taxon>Pseudomonadota</taxon>
        <taxon>Betaproteobacteria</taxon>
        <taxon>Neisseriales</taxon>
        <taxon>Chitinibacteraceae</taxon>
        <taxon>Chitinimonas</taxon>
    </lineage>
</organism>
<proteinExistence type="predicted"/>
<dbReference type="GO" id="GO:0016853">
    <property type="term" value="F:isomerase activity"/>
    <property type="evidence" value="ECO:0007669"/>
    <property type="project" value="UniProtKB-KW"/>
</dbReference>
<dbReference type="AlphaFoldDB" id="A0A1K2HS08"/>
<keyword evidence="1" id="KW-0732">Signal</keyword>
<feature type="chain" id="PRO_5012001263" evidence="1">
    <location>
        <begin position="21"/>
        <end position="169"/>
    </location>
</feature>